<keyword evidence="3" id="KW-1185">Reference proteome</keyword>
<dbReference type="PANTHER" id="PTHR43464:SF91">
    <property type="entry name" value="SLL0487 PROTEIN"/>
    <property type="match status" value="1"/>
</dbReference>
<dbReference type="RefSeq" id="WP_146294836.1">
    <property type="nucleotide sequence ID" value="NZ_CP042326.1"/>
</dbReference>
<dbReference type="InterPro" id="IPR041698">
    <property type="entry name" value="Methyltransf_25"/>
</dbReference>
<dbReference type="CDD" id="cd02440">
    <property type="entry name" value="AdoMet_MTases"/>
    <property type="match status" value="1"/>
</dbReference>
<dbReference type="KEGG" id="enn:FRE64_04365"/>
<reference evidence="2" key="1">
    <citation type="submission" date="2019-08" db="EMBL/GenBank/DDBJ databases">
        <title>Carotenoids and Carotenoid Binding Proteins in the Halophilic Cyanobacterium Euhalothece sp. ZM00.</title>
        <authorList>
            <person name="Cho S.M."/>
            <person name="Song J.Y."/>
            <person name="Park Y.-I."/>
        </authorList>
    </citation>
    <scope>NUCLEOTIDE SEQUENCE [LARGE SCALE GENOMIC DNA]</scope>
    <source>
        <strain evidence="2">Z-M001</strain>
    </source>
</reference>
<keyword evidence="2" id="KW-0489">Methyltransferase</keyword>
<dbReference type="GO" id="GO:0008168">
    <property type="term" value="F:methyltransferase activity"/>
    <property type="evidence" value="ECO:0007669"/>
    <property type="project" value="UniProtKB-KW"/>
</dbReference>
<proteinExistence type="predicted"/>
<keyword evidence="2" id="KW-0808">Transferase</keyword>
<dbReference type="AlphaFoldDB" id="A0A5B8NLT5"/>
<dbReference type="Pfam" id="PF13649">
    <property type="entry name" value="Methyltransf_25"/>
    <property type="match status" value="1"/>
</dbReference>
<evidence type="ECO:0000313" key="2">
    <source>
        <dbReference type="EMBL" id="QDZ39230.1"/>
    </source>
</evidence>
<dbReference type="Proteomes" id="UP000318453">
    <property type="component" value="Chromosome"/>
</dbReference>
<sequence length="398" mass="45620">MSETNQIHSAVTNLYNAYPFPPEPLLDEPPPGYNWRWSWTAAYDFCTGRKPAQQDIRILDAGCGTGVGTEYLVHLNPEASVIGIDISPEALKVAQERCQRSGGADRVTFQEMNVEQAHTLEGQFEMINCVGVLHHLPDPVAGIKALASKLAPGGIMHIFVYGELGRWEVRLMQNAIALLQPNDYQEGVNIGRKLFEILPENNRIVKREKERWALDNQRDACFADMYVHPQEIDYNINTLFDLIKESWLDFVGFSNPQFWQLERLLGDDPKILERAKQLSEREQYRLIESLDPEVTHYEFFLSKPPLIHCDWSDDSEFLSAIPERHPCMEGWESRNLFNADYELVSLSEEEFNLLKAINENREKQHSLREIITEVGGNVSEARSLHKQKLITLTPVNSQ</sequence>
<name>A0A5B8NLT5_9CHRO</name>
<evidence type="ECO:0000259" key="1">
    <source>
        <dbReference type="Pfam" id="PF13649"/>
    </source>
</evidence>
<protein>
    <submittedName>
        <fullName evidence="2">Class I SAM-dependent methyltransferase</fullName>
    </submittedName>
</protein>
<feature type="domain" description="Methyltransferase" evidence="1">
    <location>
        <begin position="58"/>
        <end position="154"/>
    </location>
</feature>
<gene>
    <name evidence="2" type="ORF">FRE64_04365</name>
</gene>
<organism evidence="2 3">
    <name type="scientific">Euhalothece natronophila Z-M001</name>
    <dbReference type="NCBI Taxonomy" id="522448"/>
    <lineage>
        <taxon>Bacteria</taxon>
        <taxon>Bacillati</taxon>
        <taxon>Cyanobacteriota</taxon>
        <taxon>Cyanophyceae</taxon>
        <taxon>Oscillatoriophycideae</taxon>
        <taxon>Chroococcales</taxon>
        <taxon>Halothecacae</taxon>
        <taxon>Halothece cluster</taxon>
        <taxon>Euhalothece</taxon>
    </lineage>
</organism>
<dbReference type="OrthoDB" id="649979at2"/>
<dbReference type="Gene3D" id="3.40.50.150">
    <property type="entry name" value="Vaccinia Virus protein VP39"/>
    <property type="match status" value="1"/>
</dbReference>
<dbReference type="InterPro" id="IPR029063">
    <property type="entry name" value="SAM-dependent_MTases_sf"/>
</dbReference>
<accession>A0A5B8NLT5</accession>
<evidence type="ECO:0000313" key="3">
    <source>
        <dbReference type="Proteomes" id="UP000318453"/>
    </source>
</evidence>
<dbReference type="SUPFAM" id="SSF53335">
    <property type="entry name" value="S-adenosyl-L-methionine-dependent methyltransferases"/>
    <property type="match status" value="1"/>
</dbReference>
<dbReference type="GO" id="GO:0032259">
    <property type="term" value="P:methylation"/>
    <property type="evidence" value="ECO:0007669"/>
    <property type="project" value="UniProtKB-KW"/>
</dbReference>
<dbReference type="EMBL" id="CP042326">
    <property type="protein sequence ID" value="QDZ39230.1"/>
    <property type="molecule type" value="Genomic_DNA"/>
</dbReference>
<dbReference type="PANTHER" id="PTHR43464">
    <property type="entry name" value="METHYLTRANSFERASE"/>
    <property type="match status" value="1"/>
</dbReference>